<gene>
    <name evidence="1" type="ORF">QA539_10515</name>
</gene>
<sequence>MNFLKIPKYTQSELIRLLNQKGIDLKKQGYNDLHESINHGYVFNRERFLECAEILNIPKDEIFKAEEVSEISFRGSGAEESIKSTLKLFSIMVEQRKLRGNVNA</sequence>
<dbReference type="EMBL" id="CP124591">
    <property type="protein sequence ID" value="WZE70885.1"/>
    <property type="molecule type" value="Genomic_DNA"/>
</dbReference>
<accession>A0AAU6RLT8</accession>
<reference evidence="1 2" key="1">
    <citation type="submission" date="2023-04" db="EMBL/GenBank/DDBJ databases">
        <title>Macrococci isolated from food, foodproducing animals, and human clinical materials.</title>
        <authorList>
            <person name="Maslanova I."/>
            <person name="Svec P."/>
            <person name="Sedlacek I."/>
            <person name="Novakova D."/>
            <person name="Keller J.E."/>
            <person name="Schwendener S."/>
            <person name="Finstrlova A."/>
            <person name="Botka T."/>
            <person name="Kovarovic V."/>
            <person name="Petras P."/>
            <person name="Perreten V."/>
            <person name="Pantucek R."/>
        </authorList>
    </citation>
    <scope>NUCLEOTIDE SEQUENCE [LARGE SCALE GENOMIC DNA]</scope>
    <source>
        <strain evidence="1 2">CCM 8659</strain>
    </source>
</reference>
<proteinExistence type="predicted"/>
<evidence type="ECO:0000313" key="2">
    <source>
        <dbReference type="Proteomes" id="UP001465447"/>
    </source>
</evidence>
<dbReference type="KEGG" id="mpsh:QA539_10515"/>
<organism evidence="1 2">
    <name type="scientific">Macrococcus psychrotolerans</name>
    <dbReference type="NCBI Taxonomy" id="3039389"/>
    <lineage>
        <taxon>Bacteria</taxon>
        <taxon>Bacillati</taxon>
        <taxon>Bacillota</taxon>
        <taxon>Bacilli</taxon>
        <taxon>Bacillales</taxon>
        <taxon>Staphylococcaceae</taxon>
        <taxon>Macrococcus</taxon>
    </lineage>
</organism>
<name>A0AAU6RLT8_9STAP</name>
<dbReference type="AlphaFoldDB" id="A0AAU6RLT8"/>
<dbReference type="RefSeq" id="WP_419895198.1">
    <property type="nucleotide sequence ID" value="NZ_CP124591.1"/>
</dbReference>
<evidence type="ECO:0008006" key="3">
    <source>
        <dbReference type="Google" id="ProtNLM"/>
    </source>
</evidence>
<protein>
    <recommendedName>
        <fullName evidence="3">XRE family transcriptional regulator</fullName>
    </recommendedName>
</protein>
<dbReference type="Proteomes" id="UP001465447">
    <property type="component" value="Chromosome"/>
</dbReference>
<keyword evidence="2" id="KW-1185">Reference proteome</keyword>
<evidence type="ECO:0000313" key="1">
    <source>
        <dbReference type="EMBL" id="WZE70885.1"/>
    </source>
</evidence>